<evidence type="ECO:0000313" key="3">
    <source>
        <dbReference type="Proteomes" id="UP001189429"/>
    </source>
</evidence>
<feature type="region of interest" description="Disordered" evidence="1">
    <location>
        <begin position="1"/>
        <end position="40"/>
    </location>
</feature>
<comment type="caution">
    <text evidence="2">The sequence shown here is derived from an EMBL/GenBank/DDBJ whole genome shotgun (WGS) entry which is preliminary data.</text>
</comment>
<evidence type="ECO:0000256" key="1">
    <source>
        <dbReference type="SAM" id="MobiDB-lite"/>
    </source>
</evidence>
<organism evidence="2 3">
    <name type="scientific">Prorocentrum cordatum</name>
    <dbReference type="NCBI Taxonomy" id="2364126"/>
    <lineage>
        <taxon>Eukaryota</taxon>
        <taxon>Sar</taxon>
        <taxon>Alveolata</taxon>
        <taxon>Dinophyceae</taxon>
        <taxon>Prorocentrales</taxon>
        <taxon>Prorocentraceae</taxon>
        <taxon>Prorocentrum</taxon>
    </lineage>
</organism>
<feature type="compositionally biased region" description="Acidic residues" evidence="1">
    <location>
        <begin position="1"/>
        <end position="22"/>
    </location>
</feature>
<reference evidence="2" key="1">
    <citation type="submission" date="2023-10" db="EMBL/GenBank/DDBJ databases">
        <authorList>
            <person name="Chen Y."/>
            <person name="Shah S."/>
            <person name="Dougan E. K."/>
            <person name="Thang M."/>
            <person name="Chan C."/>
        </authorList>
    </citation>
    <scope>NUCLEOTIDE SEQUENCE [LARGE SCALE GENOMIC DNA]</scope>
</reference>
<dbReference type="EMBL" id="CAUYUJ010003096">
    <property type="protein sequence ID" value="CAK0803812.1"/>
    <property type="molecule type" value="Genomic_DNA"/>
</dbReference>
<accession>A0ABN9QD18</accession>
<gene>
    <name evidence="2" type="ORF">PCOR1329_LOCUS10845</name>
</gene>
<sequence>MRICTGEEDWSTEDEGEGEGDGDGPGGGAQPATPDVLAGLLGGGGHASMRRLAARFGVAAPDAEGARLFQRWLALRGHPWAGHVYLFESADALQAHVGSRDYPERDLATNRSAYLCGAVVFETSPRLPEVRYTLRFNRSLPYDPNLPPLASMMMSTKIKSESLTKKKGSGPPKFNPGGITWYTQSGFLSMQRTVDTFLEDLVAGMRTRR</sequence>
<feature type="non-terminal residue" evidence="2">
    <location>
        <position position="209"/>
    </location>
</feature>
<evidence type="ECO:0000313" key="2">
    <source>
        <dbReference type="EMBL" id="CAK0803812.1"/>
    </source>
</evidence>
<name>A0ABN9QD18_9DINO</name>
<keyword evidence="3" id="KW-1185">Reference proteome</keyword>
<proteinExistence type="predicted"/>
<dbReference type="Proteomes" id="UP001189429">
    <property type="component" value="Unassembled WGS sequence"/>
</dbReference>
<protein>
    <submittedName>
        <fullName evidence="2">Uncharacterized protein</fullName>
    </submittedName>
</protein>